<sequence>MTIAEIIASILVIIATVMAVSTTILQFRAPDALTRVNLLGPLTSVGVPLLIVAKLVIDWSTTGFEWHLFIRAIIAIAAMWVIAAVGSFIMGRSMYGVTIVDKKHGIEE</sequence>
<evidence type="ECO:0000256" key="1">
    <source>
        <dbReference type="SAM" id="Phobius"/>
    </source>
</evidence>
<dbReference type="GO" id="GO:0015297">
    <property type="term" value="F:antiporter activity"/>
    <property type="evidence" value="ECO:0007669"/>
    <property type="project" value="InterPro"/>
</dbReference>
<protein>
    <submittedName>
        <fullName evidence="2">Monovalent cation/H+ antiporter subunit G</fullName>
    </submittedName>
</protein>
<gene>
    <name evidence="2" type="ORF">NCTC11862_01215</name>
</gene>
<keyword evidence="1" id="KW-1133">Transmembrane helix</keyword>
<feature type="transmembrane region" description="Helical" evidence="1">
    <location>
        <begin position="69"/>
        <end position="89"/>
    </location>
</feature>
<dbReference type="AlphaFoldDB" id="A0A376CM74"/>
<keyword evidence="1" id="KW-0472">Membrane</keyword>
<dbReference type="STRING" id="35756.GCA_001044155_01056"/>
<organism evidence="2 3">
    <name type="scientific">Corynebacterium pilosum</name>
    <dbReference type="NCBI Taxonomy" id="35756"/>
    <lineage>
        <taxon>Bacteria</taxon>
        <taxon>Bacillati</taxon>
        <taxon>Actinomycetota</taxon>
        <taxon>Actinomycetes</taxon>
        <taxon>Mycobacteriales</taxon>
        <taxon>Corynebacteriaceae</taxon>
        <taxon>Corynebacterium</taxon>
    </lineage>
</organism>
<dbReference type="OrthoDB" id="4419197at2"/>
<dbReference type="Pfam" id="PF03334">
    <property type="entry name" value="PhaG_MnhG_YufB"/>
    <property type="match status" value="1"/>
</dbReference>
<name>A0A376CM74_9CORY</name>
<accession>A0A376CM74</accession>
<feature type="transmembrane region" description="Helical" evidence="1">
    <location>
        <begin position="6"/>
        <end position="25"/>
    </location>
</feature>
<keyword evidence="3" id="KW-1185">Reference proteome</keyword>
<feature type="transmembrane region" description="Helical" evidence="1">
    <location>
        <begin position="37"/>
        <end position="57"/>
    </location>
</feature>
<dbReference type="Proteomes" id="UP000254467">
    <property type="component" value="Unassembled WGS sequence"/>
</dbReference>
<dbReference type="GO" id="GO:0098662">
    <property type="term" value="P:inorganic cation transmembrane transport"/>
    <property type="evidence" value="ECO:0007669"/>
    <property type="project" value="InterPro"/>
</dbReference>
<evidence type="ECO:0000313" key="3">
    <source>
        <dbReference type="Proteomes" id="UP000254467"/>
    </source>
</evidence>
<reference evidence="2 3" key="1">
    <citation type="submission" date="2018-06" db="EMBL/GenBank/DDBJ databases">
        <authorList>
            <consortium name="Pathogen Informatics"/>
            <person name="Doyle S."/>
        </authorList>
    </citation>
    <scope>NUCLEOTIDE SEQUENCE [LARGE SCALE GENOMIC DNA]</scope>
    <source>
        <strain evidence="2 3">NCTC11862</strain>
    </source>
</reference>
<proteinExistence type="predicted"/>
<dbReference type="NCBIfam" id="NF009318">
    <property type="entry name" value="PRK12674.2-3"/>
    <property type="match status" value="1"/>
</dbReference>
<dbReference type="InterPro" id="IPR005133">
    <property type="entry name" value="PhaG_MnhG_YufB"/>
</dbReference>
<keyword evidence="1" id="KW-0812">Transmembrane</keyword>
<evidence type="ECO:0000313" key="2">
    <source>
        <dbReference type="EMBL" id="STC69423.1"/>
    </source>
</evidence>
<dbReference type="RefSeq" id="WP_018581252.1">
    <property type="nucleotide sequence ID" value="NZ_LDYD01000006.1"/>
</dbReference>
<dbReference type="EMBL" id="UFXQ01000001">
    <property type="protein sequence ID" value="STC69423.1"/>
    <property type="molecule type" value="Genomic_DNA"/>
</dbReference>